<feature type="transmembrane region" description="Helical" evidence="6">
    <location>
        <begin position="431"/>
        <end position="450"/>
    </location>
</feature>
<gene>
    <name evidence="8" type="ORF">PV05_00068</name>
</gene>
<feature type="compositionally biased region" description="Polar residues" evidence="5">
    <location>
        <begin position="1"/>
        <end position="16"/>
    </location>
</feature>
<evidence type="ECO:0000256" key="3">
    <source>
        <dbReference type="ARBA" id="ARBA00022989"/>
    </source>
</evidence>
<name>A0A0D2DBX3_9EURO</name>
<dbReference type="FunFam" id="1.20.1720.10:FF:000012">
    <property type="entry name" value="MFS toxin efflux pump (AflT)"/>
    <property type="match status" value="1"/>
</dbReference>
<feature type="transmembrane region" description="Helical" evidence="6">
    <location>
        <begin position="162"/>
        <end position="185"/>
    </location>
</feature>
<dbReference type="OrthoDB" id="10021397at2759"/>
<accession>A0A0D2DBX3</accession>
<evidence type="ECO:0000256" key="5">
    <source>
        <dbReference type="SAM" id="MobiDB-lite"/>
    </source>
</evidence>
<evidence type="ECO:0000256" key="1">
    <source>
        <dbReference type="ARBA" id="ARBA00004141"/>
    </source>
</evidence>
<feature type="transmembrane region" description="Helical" evidence="6">
    <location>
        <begin position="37"/>
        <end position="63"/>
    </location>
</feature>
<dbReference type="GeneID" id="25321976"/>
<feature type="transmembrane region" description="Helical" evidence="6">
    <location>
        <begin position="341"/>
        <end position="361"/>
    </location>
</feature>
<keyword evidence="9" id="KW-1185">Reference proteome</keyword>
<dbReference type="RefSeq" id="XP_013320386.1">
    <property type="nucleotide sequence ID" value="XM_013464932.1"/>
</dbReference>
<dbReference type="AlphaFoldDB" id="A0A0D2DBX3"/>
<protein>
    <recommendedName>
        <fullName evidence="7">Major facilitator superfamily (MFS) profile domain-containing protein</fullName>
    </recommendedName>
</protein>
<sequence length="567" mass="60776">MSSTDSVPEEPQQQRPSDPDDEYADAEKNYQPKTLKFWIVILSVYMSIFLVALDRMIIATAIPSITNEFHSIEDIGWYGSAYMMTCAIFNPLSGRVYRLYPTKWVFLLCIAMFEVGSAICGAAPTSAALIVGRAIAGIGAAGIFSGGIMIMVPLVPLRKRPVFTGFFGMAFGVSSVIGPFLGGTFTDNSNLTWRWCFYINLPIGGFAIAAILLFLRLESPPRKKLSLLDQLKGLDPLGCLFFIPSMVCLVLALQWGGTTYPWSAPRIIGLLVAFAVTFVVFLVVEVLTPETAMAPTRVVLNRSVAGSMLVMLLIAGATMTIVYYLAIWFQAAQGHSAMQAGIRTIPLVVSLVVFGIATAVFTQKIGYYVPAMLLSSLLCAVGAGMLSTLKPSAGASKWIGYQVLFGLGVGAGQQAPSLVPQKVLRRADVPLGTALMFFMQMLGGAVFLAVSQNIFANQLVDSLRGIAGLDAQAIINTGATALRSIVPASELGVVLNAYSYALTRAFILAAALSACMLLASLLVEWKSIKDDNGSTSKDSTTDPEKHQGSGTVSAEPDETEFKDEPQK</sequence>
<dbReference type="InterPro" id="IPR011701">
    <property type="entry name" value="MFS"/>
</dbReference>
<evidence type="ECO:0000256" key="4">
    <source>
        <dbReference type="ARBA" id="ARBA00023136"/>
    </source>
</evidence>
<feature type="transmembrane region" description="Helical" evidence="6">
    <location>
        <begin position="398"/>
        <end position="419"/>
    </location>
</feature>
<dbReference type="InterPro" id="IPR036259">
    <property type="entry name" value="MFS_trans_sf"/>
</dbReference>
<evidence type="ECO:0000256" key="6">
    <source>
        <dbReference type="SAM" id="Phobius"/>
    </source>
</evidence>
<dbReference type="InterPro" id="IPR020846">
    <property type="entry name" value="MFS_dom"/>
</dbReference>
<dbReference type="HOGENOM" id="CLU_000960_22_1_1"/>
<dbReference type="GO" id="GO:0005886">
    <property type="term" value="C:plasma membrane"/>
    <property type="evidence" value="ECO:0007669"/>
    <property type="project" value="TreeGrafter"/>
</dbReference>
<feature type="transmembrane region" description="Helical" evidence="6">
    <location>
        <begin position="236"/>
        <end position="255"/>
    </location>
</feature>
<feature type="transmembrane region" description="Helical" evidence="6">
    <location>
        <begin position="104"/>
        <end position="124"/>
    </location>
</feature>
<reference evidence="8 9" key="1">
    <citation type="submission" date="2015-01" db="EMBL/GenBank/DDBJ databases">
        <title>The Genome Sequence of Exophiala xenobiotica CBS118157.</title>
        <authorList>
            <consortium name="The Broad Institute Genomics Platform"/>
            <person name="Cuomo C."/>
            <person name="de Hoog S."/>
            <person name="Gorbushina A."/>
            <person name="Stielow B."/>
            <person name="Teixiera M."/>
            <person name="Abouelleil A."/>
            <person name="Chapman S.B."/>
            <person name="Priest M."/>
            <person name="Young S.K."/>
            <person name="Wortman J."/>
            <person name="Nusbaum C."/>
            <person name="Birren B."/>
        </authorList>
    </citation>
    <scope>NUCLEOTIDE SEQUENCE [LARGE SCALE GENOMIC DNA]</scope>
    <source>
        <strain evidence="8 9">CBS 118157</strain>
    </source>
</reference>
<dbReference type="PROSITE" id="PS50850">
    <property type="entry name" value="MFS"/>
    <property type="match status" value="1"/>
</dbReference>
<feature type="region of interest" description="Disordered" evidence="5">
    <location>
        <begin position="530"/>
        <end position="567"/>
    </location>
</feature>
<dbReference type="GO" id="GO:0022857">
    <property type="term" value="F:transmembrane transporter activity"/>
    <property type="evidence" value="ECO:0007669"/>
    <property type="project" value="InterPro"/>
</dbReference>
<feature type="transmembrane region" description="Helical" evidence="6">
    <location>
        <begin position="75"/>
        <end position="92"/>
    </location>
</feature>
<feature type="region of interest" description="Disordered" evidence="5">
    <location>
        <begin position="1"/>
        <end position="25"/>
    </location>
</feature>
<dbReference type="EMBL" id="KN847317">
    <property type="protein sequence ID" value="KIW59802.1"/>
    <property type="molecule type" value="Genomic_DNA"/>
</dbReference>
<evidence type="ECO:0000259" key="7">
    <source>
        <dbReference type="PROSITE" id="PS50850"/>
    </source>
</evidence>
<feature type="domain" description="Major facilitator superfamily (MFS) profile" evidence="7">
    <location>
        <begin position="40"/>
        <end position="528"/>
    </location>
</feature>
<feature type="transmembrane region" description="Helical" evidence="6">
    <location>
        <begin position="308"/>
        <end position="329"/>
    </location>
</feature>
<dbReference type="FunFam" id="1.20.1250.20:FF:000196">
    <property type="entry name" value="MFS toxin efflux pump (AflT)"/>
    <property type="match status" value="1"/>
</dbReference>
<dbReference type="PANTHER" id="PTHR23501:SF201">
    <property type="entry name" value="MFS AFLATOXIN EFFLUX PUMP"/>
    <property type="match status" value="1"/>
</dbReference>
<keyword evidence="4 6" id="KW-0472">Membrane</keyword>
<evidence type="ECO:0000313" key="8">
    <source>
        <dbReference type="EMBL" id="KIW59802.1"/>
    </source>
</evidence>
<feature type="transmembrane region" description="Helical" evidence="6">
    <location>
        <begin position="197"/>
        <end position="215"/>
    </location>
</feature>
<dbReference type="CDD" id="cd17502">
    <property type="entry name" value="MFS_Azr1_MDR_like"/>
    <property type="match status" value="1"/>
</dbReference>
<feature type="transmembrane region" description="Helical" evidence="6">
    <location>
        <begin position="501"/>
        <end position="523"/>
    </location>
</feature>
<evidence type="ECO:0000256" key="2">
    <source>
        <dbReference type="ARBA" id="ARBA00022692"/>
    </source>
</evidence>
<dbReference type="Pfam" id="PF07690">
    <property type="entry name" value="MFS_1"/>
    <property type="match status" value="1"/>
</dbReference>
<dbReference type="Gene3D" id="1.20.1250.20">
    <property type="entry name" value="MFS general substrate transporter like domains"/>
    <property type="match status" value="1"/>
</dbReference>
<dbReference type="PANTHER" id="PTHR23501">
    <property type="entry name" value="MAJOR FACILITATOR SUPERFAMILY"/>
    <property type="match status" value="1"/>
</dbReference>
<dbReference type="SUPFAM" id="SSF103473">
    <property type="entry name" value="MFS general substrate transporter"/>
    <property type="match status" value="2"/>
</dbReference>
<keyword evidence="3 6" id="KW-1133">Transmembrane helix</keyword>
<proteinExistence type="predicted"/>
<comment type="subcellular location">
    <subcellularLocation>
        <location evidence="1">Membrane</location>
        <topology evidence="1">Multi-pass membrane protein</topology>
    </subcellularLocation>
</comment>
<keyword evidence="2 6" id="KW-0812">Transmembrane</keyword>
<evidence type="ECO:0000313" key="9">
    <source>
        <dbReference type="Proteomes" id="UP000054342"/>
    </source>
</evidence>
<feature type="transmembrane region" description="Helical" evidence="6">
    <location>
        <begin position="130"/>
        <end position="155"/>
    </location>
</feature>
<feature type="transmembrane region" description="Helical" evidence="6">
    <location>
        <begin position="368"/>
        <end position="386"/>
    </location>
</feature>
<organism evidence="8 9">
    <name type="scientific">Exophiala xenobiotica</name>
    <dbReference type="NCBI Taxonomy" id="348802"/>
    <lineage>
        <taxon>Eukaryota</taxon>
        <taxon>Fungi</taxon>
        <taxon>Dikarya</taxon>
        <taxon>Ascomycota</taxon>
        <taxon>Pezizomycotina</taxon>
        <taxon>Eurotiomycetes</taxon>
        <taxon>Chaetothyriomycetidae</taxon>
        <taxon>Chaetothyriales</taxon>
        <taxon>Herpotrichiellaceae</taxon>
        <taxon>Exophiala</taxon>
    </lineage>
</organism>
<dbReference type="Proteomes" id="UP000054342">
    <property type="component" value="Unassembled WGS sequence"/>
</dbReference>
<feature type="transmembrane region" description="Helical" evidence="6">
    <location>
        <begin position="267"/>
        <end position="287"/>
    </location>
</feature>